<evidence type="ECO:0000313" key="2">
    <source>
        <dbReference type="EMBL" id="MBB4842606.1"/>
    </source>
</evidence>
<dbReference type="Proteomes" id="UP000562027">
    <property type="component" value="Unassembled WGS sequence"/>
</dbReference>
<proteinExistence type="predicted"/>
<name>A0A840L3S5_9BURK</name>
<gene>
    <name evidence="2" type="ORF">HNP55_001121</name>
</gene>
<dbReference type="RefSeq" id="WP_184297062.1">
    <property type="nucleotide sequence ID" value="NZ_JACHLP010000002.1"/>
</dbReference>
<evidence type="ECO:0000256" key="1">
    <source>
        <dbReference type="SAM" id="MobiDB-lite"/>
    </source>
</evidence>
<accession>A0A840L3S5</accession>
<feature type="region of interest" description="Disordered" evidence="1">
    <location>
        <begin position="47"/>
        <end position="72"/>
    </location>
</feature>
<sequence length="485" mass="50154">MFAVKNPHARTGSSAASPQARRLGLAHWAGLVLSLCLAACGGGGGGSSPSLSTPASPSSPQPSPQPIGSATTTFGLTLPRQGLVAADLGVIVAEGDPLSEAVAAYYQTARGIPAANIIRVKVNTASASISAADFAALKTDVDAKLPAGVQATLVTWAAPSRVVGRCAMSITSALALGYDVQYCGGCDGTTRTGYFESESQRPWTDLKLRPSMLLGASTLDAAKALIDRGVKADASYPTGDGYLIRTSDAARSVRYADFAAQPAAWAGRLQLSYIDASANSANNAISGKSNVLFYFTGLASVPGIASNGFRPGAVADHLTSYGGLLPGGGQMSALDWLSAGATGSYGTVEEPCNYTNKFPQASSLIDQYYRGATLIEAYWKSVDWPGQGLFVGEPLAQPFADKPSFSLVGNQYQIVTRALRPHSSYALEYRVGSSGSWTSLATFATGAVPAQTLSSPLPPANATQLRWMGPCGSNPLLQCMLSISN</sequence>
<reference evidence="2 3" key="1">
    <citation type="submission" date="2020-08" db="EMBL/GenBank/DDBJ databases">
        <title>Functional genomics of gut bacteria from endangered species of beetles.</title>
        <authorList>
            <person name="Carlos-Shanley C."/>
        </authorList>
    </citation>
    <scope>NUCLEOTIDE SEQUENCE [LARGE SCALE GENOMIC DNA]</scope>
    <source>
        <strain evidence="2 3">S00239</strain>
    </source>
</reference>
<keyword evidence="3" id="KW-1185">Reference proteome</keyword>
<dbReference type="AlphaFoldDB" id="A0A840L3S5"/>
<evidence type="ECO:0000313" key="3">
    <source>
        <dbReference type="Proteomes" id="UP000562027"/>
    </source>
</evidence>
<dbReference type="EMBL" id="JACHLP010000002">
    <property type="protein sequence ID" value="MBB4842606.1"/>
    <property type="molecule type" value="Genomic_DNA"/>
</dbReference>
<dbReference type="NCBIfam" id="TIGR03790">
    <property type="entry name" value="TIGR03790 family protein"/>
    <property type="match status" value="1"/>
</dbReference>
<comment type="caution">
    <text evidence="2">The sequence shown here is derived from an EMBL/GenBank/DDBJ whole genome shotgun (WGS) entry which is preliminary data.</text>
</comment>
<protein>
    <submittedName>
        <fullName evidence="2">Uncharacterized protein (TIGR03790 family)</fullName>
    </submittedName>
</protein>
<organism evidence="2 3">
    <name type="scientific">Roseateles oligotrophus</name>
    <dbReference type="NCBI Taxonomy" id="1769250"/>
    <lineage>
        <taxon>Bacteria</taxon>
        <taxon>Pseudomonadati</taxon>
        <taxon>Pseudomonadota</taxon>
        <taxon>Betaproteobacteria</taxon>
        <taxon>Burkholderiales</taxon>
        <taxon>Sphaerotilaceae</taxon>
        <taxon>Roseateles</taxon>
    </lineage>
</organism>
<dbReference type="InterPro" id="IPR022265">
    <property type="entry name" value="CHP03790"/>
</dbReference>